<protein>
    <submittedName>
        <fullName evidence="2">Uncharacterized protein</fullName>
    </submittedName>
</protein>
<name>A0AAN8S302_POLSC</name>
<comment type="caution">
    <text evidence="2">The sequence shown here is derived from an EMBL/GenBank/DDBJ whole genome shotgun (WGS) entry which is preliminary data.</text>
</comment>
<dbReference type="AlphaFoldDB" id="A0AAN8S302"/>
<accession>A0AAN8S302</accession>
<sequence length="361" mass="41221">MHNDKAKPGRRNRARKKVSHPYVARLTVLGTYPFEWQVLAGMEKKPRFDTVWGIYYWGQGVKQSEKDPGKTVSLRSGVRDSSPQSGRNWYDNGRNTYSYTGVVRLCIHLDDETCQHPTFNVEPLGTDGEKAVRRQKNKARDRERYPSLFGNAIRYSTIGNDEIIISPGMKAGGAERERERERTCLCVSASRHFAEEILQHLRSSKYIKVKISVAVWADNKKCRFQWIFRSEWLESPDRLIDRMIDCFFDCQIASALAVSIAKRLEVPGMMGTFVVGSMGVLALFKAMSDYTPDCYYNERAPGQEHDSARQTMWLWRNTQKSSELVSPSLDYRGGYLTNHNARTHLPLESSSLSSSPLLVST</sequence>
<gene>
    <name evidence="2" type="ORF">RUM43_005642</name>
</gene>
<proteinExistence type="predicted"/>
<organism evidence="2 3">
    <name type="scientific">Polyplax serrata</name>
    <name type="common">Common mouse louse</name>
    <dbReference type="NCBI Taxonomy" id="468196"/>
    <lineage>
        <taxon>Eukaryota</taxon>
        <taxon>Metazoa</taxon>
        <taxon>Ecdysozoa</taxon>
        <taxon>Arthropoda</taxon>
        <taxon>Hexapoda</taxon>
        <taxon>Insecta</taxon>
        <taxon>Pterygota</taxon>
        <taxon>Neoptera</taxon>
        <taxon>Paraneoptera</taxon>
        <taxon>Psocodea</taxon>
        <taxon>Troctomorpha</taxon>
        <taxon>Phthiraptera</taxon>
        <taxon>Anoplura</taxon>
        <taxon>Polyplacidae</taxon>
        <taxon>Polyplax</taxon>
    </lineage>
</organism>
<evidence type="ECO:0000313" key="3">
    <source>
        <dbReference type="Proteomes" id="UP001372834"/>
    </source>
</evidence>
<dbReference type="EMBL" id="JAWJWE010000037">
    <property type="protein sequence ID" value="KAK6625345.1"/>
    <property type="molecule type" value="Genomic_DNA"/>
</dbReference>
<feature type="compositionally biased region" description="Polar residues" evidence="1">
    <location>
        <begin position="79"/>
        <end position="89"/>
    </location>
</feature>
<evidence type="ECO:0000313" key="2">
    <source>
        <dbReference type="EMBL" id="KAK6625345.1"/>
    </source>
</evidence>
<reference evidence="2 3" key="1">
    <citation type="submission" date="2023-10" db="EMBL/GenBank/DDBJ databases">
        <title>Genomes of two closely related lineages of the louse Polyplax serrata with different host specificities.</title>
        <authorList>
            <person name="Martinu J."/>
            <person name="Tarabai H."/>
            <person name="Stefka J."/>
            <person name="Hypsa V."/>
        </authorList>
    </citation>
    <scope>NUCLEOTIDE SEQUENCE [LARGE SCALE GENOMIC DNA]</scope>
    <source>
        <strain evidence="2">HR10_N</strain>
    </source>
</reference>
<evidence type="ECO:0000256" key="1">
    <source>
        <dbReference type="SAM" id="MobiDB-lite"/>
    </source>
</evidence>
<dbReference type="Proteomes" id="UP001372834">
    <property type="component" value="Unassembled WGS sequence"/>
</dbReference>
<feature type="region of interest" description="Disordered" evidence="1">
    <location>
        <begin position="63"/>
        <end position="89"/>
    </location>
</feature>